<evidence type="ECO:0000313" key="4">
    <source>
        <dbReference type="Proteomes" id="UP001596091"/>
    </source>
</evidence>
<dbReference type="RefSeq" id="WP_263337683.1">
    <property type="nucleotide sequence ID" value="NZ_JAGSYH010000004.1"/>
</dbReference>
<dbReference type="Gene3D" id="2.60.120.200">
    <property type="match status" value="1"/>
</dbReference>
<dbReference type="InterPro" id="IPR051563">
    <property type="entry name" value="Glycosyl_Hydrolase_51"/>
</dbReference>
<proteinExistence type="predicted"/>
<dbReference type="PANTHER" id="PTHR31776:SF0">
    <property type="entry name" value="ALPHA-L-ARABINOFURANOSIDASE 1"/>
    <property type="match status" value="1"/>
</dbReference>
<keyword evidence="1" id="KW-0732">Signal</keyword>
<dbReference type="InterPro" id="IPR056573">
    <property type="entry name" value="Lectin_L-type_dom"/>
</dbReference>
<dbReference type="InterPro" id="IPR013320">
    <property type="entry name" value="ConA-like_dom_sf"/>
</dbReference>
<dbReference type="SUPFAM" id="SSF49785">
    <property type="entry name" value="Galactose-binding domain-like"/>
    <property type="match status" value="1"/>
</dbReference>
<evidence type="ECO:0000259" key="2">
    <source>
        <dbReference type="Pfam" id="PF13290"/>
    </source>
</evidence>
<dbReference type="InterPro" id="IPR059177">
    <property type="entry name" value="GH29D-like_dom"/>
</dbReference>
<feature type="domain" description="GH29D-like beta-sandwich" evidence="2">
    <location>
        <begin position="933"/>
        <end position="996"/>
    </location>
</feature>
<reference evidence="4" key="1">
    <citation type="journal article" date="2019" name="Int. J. Syst. Evol. Microbiol.">
        <title>The Global Catalogue of Microorganisms (GCM) 10K type strain sequencing project: providing services to taxonomists for standard genome sequencing and annotation.</title>
        <authorList>
            <consortium name="The Broad Institute Genomics Platform"/>
            <consortium name="The Broad Institute Genome Sequencing Center for Infectious Disease"/>
            <person name="Wu L."/>
            <person name="Ma J."/>
        </authorList>
    </citation>
    <scope>NUCLEOTIDE SEQUENCE [LARGE SCALE GENOMIC DNA]</scope>
    <source>
        <strain evidence="4">JCM 4087</strain>
    </source>
</reference>
<dbReference type="SUPFAM" id="SSF51445">
    <property type="entry name" value="(Trans)glycosidases"/>
    <property type="match status" value="1"/>
</dbReference>
<feature type="domain" description="GH29D-like beta-sandwich" evidence="2">
    <location>
        <begin position="1347"/>
        <end position="1412"/>
    </location>
</feature>
<evidence type="ECO:0000256" key="1">
    <source>
        <dbReference type="SAM" id="SignalP"/>
    </source>
</evidence>
<sequence length="1640" mass="169090">MRKFLSGLAAFIAVLAIHNSALPVAAQTLTLNDGAIVQPSTSRVGVNIGTVDYWDNGQILKNLVGSTNPGMEPLQNRQIWALTSSGTTTTFTVPDVYDTVPANYWTGASFTVVESQNGGAELGCSGTIISNTGPNYPASSVTTWVSPTITAATPCSAPFQVGDIIVLSKITFPTPESWWESGGHGGLSGSVSGGGQLLSDTTDLCSTCGTQALNMNAAASGSAAGASWYFDSESTDNIFVLMNGTYQISFWAKAASGTPKLVVSASRQSSNGFNCGSYTPTLTSTWTQYTWTCTASETSSTTPAAGGLSFTATAGSVYLDNVSFEKTSGNPNNTTALRDEVVQTLQTFYGPSNENNPGTLRYWVNQNAESISNWTQPDYAHMPTSGGTGYFVGPGGAGSENLSLEDYLVICKYLNASPYLEVPVTLSTSEAASLIEFLAGPSNSTYGAKRAALGQINPWTDEFSVIHLSFCNECWNASSFIGQGLPDRSTSPNSEYYYDYSVRARDIFAAMRGDAYYSASSFDLVLNAQTAVNYSADTAIARAHPDSIELEDYTYGAVSSFATDAALWQPAMVDPWEKVTNPSDIRNFYQSVHDYQSQNTCGATGTSKCKVNIYEWGQGTVSGSIDQQHMDYINAGGGEAAVMALQPLLNMQYYGIGPQSFFALGEFRNPVGNNMTAKLWGNVVDMGGATNNARPTFLGVQLINQSIIGPMYSCSINNNVTYNFAGSPNGVAAMPAMTNVPYLYAFCFENGTSRSLVLINTDLTNSHSISFTGSNVPTGAVTQRQIAPSSLDTMNETSTGTVTTQAPATVSIETSSLSSPTSITLPPHSATALDYTAGGAAATAMPTFSPAAGTYATTQSVTITDTTSGASVYYTTDGSTPTASSHLYSGAITVSANETLNAIAIASGSSSSAVSSASYVIAPQLATPAFSVAGGTYATTQTVSISEATSGSTIYYTTNGTVPTTSSTVYSGPTTIGATETIEALAVKSGYTNSTVAVAAYTIAAELPTPVFSIAPGTYTSSKQLAISDSASGANIYYTTNGSTPTASSTFYGGPLWLSSNTSIKAIAIKSGSTSSAVLSGTFTIAPVLPTPTFSPHPGIYTSVQTVSIAESVAGSTIYYTTNGATPTTSSQKYTGSFTVGTTETVQAIAVATNYTNSAVGSSAYTINLPNTTAAPAFSVAGGTYASTQSVTISDATSGAAIYYTTNGTTPTTSSAKYSGAISVSASETLEAIAVKSGYANSPVTSAVYTIGKVLSTPTFSPATGTYSSAQGVTISDATAGATIYYTTNGTGPTTSSAIYTSPITVSATETIKAIAVEKGMTTSTEGQATFTINLSNTTTAPVFSVGGGTYTNAQSVTISDASSGATIYYTTNGSTPTTSSTKYSGAISVSASETLEAIAIESGYTNSPVTSATYVISAVTTTATPTGTTYVNFASNAISASQLSLNNGAAVTNGALVLTDGGTVEQRTAFYPKAVPVNSFTNDFTFKLLNAKANGFTFTIQNSSKGKWAVGYSGSGLGYQGIGASMAVTFDIFDQVGSGTDSFGVAQWGDAPTSSSGIDLSTTNLNLKSGDLIKAHVVYSNSTLTVTLTDTVTGASVSDSFSIDIPSVIGSTTAYIGFTGATGALTATQEVLSWTYTGQ</sequence>
<protein>
    <submittedName>
        <fullName evidence="3">Chitobiase/beta-hexosaminidase C-terminal domain-containing protein</fullName>
    </submittedName>
</protein>
<feature type="domain" description="GH29D-like beta-sandwich" evidence="2">
    <location>
        <begin position="1181"/>
        <end position="1246"/>
    </location>
</feature>
<comment type="caution">
    <text evidence="3">The sequence shown here is derived from an EMBL/GenBank/DDBJ whole genome shotgun (WGS) entry which is preliminary data.</text>
</comment>
<feature type="domain" description="GH29D-like beta-sandwich" evidence="2">
    <location>
        <begin position="850"/>
        <end position="916"/>
    </location>
</feature>
<name>A0ABW1EEV9_9BACT</name>
<accession>A0ABW1EEV9</accession>
<feature type="signal peptide" evidence="1">
    <location>
        <begin position="1"/>
        <end position="26"/>
    </location>
</feature>
<dbReference type="CDD" id="cd01951">
    <property type="entry name" value="lectin_L-type"/>
    <property type="match status" value="1"/>
</dbReference>
<dbReference type="EMBL" id="JBHSPH010000002">
    <property type="protein sequence ID" value="MFC5861893.1"/>
    <property type="molecule type" value="Genomic_DNA"/>
</dbReference>
<evidence type="ECO:0000313" key="3">
    <source>
        <dbReference type="EMBL" id="MFC5861893.1"/>
    </source>
</evidence>
<dbReference type="Pfam" id="PF13290">
    <property type="entry name" value="CHB_HEX_C_1"/>
    <property type="match status" value="7"/>
</dbReference>
<dbReference type="SUPFAM" id="SSF49899">
    <property type="entry name" value="Concanavalin A-like lectins/glucanases"/>
    <property type="match status" value="1"/>
</dbReference>
<feature type="chain" id="PRO_5046989926" evidence="1">
    <location>
        <begin position="27"/>
        <end position="1640"/>
    </location>
</feature>
<dbReference type="Gene3D" id="2.60.120.260">
    <property type="entry name" value="Galactose-binding domain-like"/>
    <property type="match status" value="1"/>
</dbReference>
<organism evidence="3 4">
    <name type="scientific">Acidicapsa dinghuensis</name>
    <dbReference type="NCBI Taxonomy" id="2218256"/>
    <lineage>
        <taxon>Bacteria</taxon>
        <taxon>Pseudomonadati</taxon>
        <taxon>Acidobacteriota</taxon>
        <taxon>Terriglobia</taxon>
        <taxon>Terriglobales</taxon>
        <taxon>Acidobacteriaceae</taxon>
        <taxon>Acidicapsa</taxon>
    </lineage>
</organism>
<gene>
    <name evidence="3" type="ORF">ACFPT7_06280</name>
</gene>
<dbReference type="InterPro" id="IPR008979">
    <property type="entry name" value="Galactose-bd-like_sf"/>
</dbReference>
<dbReference type="Proteomes" id="UP001596091">
    <property type="component" value="Unassembled WGS sequence"/>
</dbReference>
<keyword evidence="4" id="KW-1185">Reference proteome</keyword>
<feature type="domain" description="GH29D-like beta-sandwich" evidence="2">
    <location>
        <begin position="1096"/>
        <end position="1160"/>
    </location>
</feature>
<feature type="domain" description="GH29D-like beta-sandwich" evidence="2">
    <location>
        <begin position="1015"/>
        <end position="1079"/>
    </location>
</feature>
<dbReference type="PANTHER" id="PTHR31776">
    <property type="entry name" value="ALPHA-L-ARABINOFURANOSIDASE 1"/>
    <property type="match status" value="1"/>
</dbReference>
<dbReference type="InterPro" id="IPR017853">
    <property type="entry name" value="GH"/>
</dbReference>
<feature type="domain" description="GH29D-like beta-sandwich" evidence="2">
    <location>
        <begin position="1262"/>
        <end position="1324"/>
    </location>
</feature>